<keyword evidence="4 5" id="KW-0472">Membrane</keyword>
<feature type="transmembrane region" description="Helical" evidence="5">
    <location>
        <begin position="100"/>
        <end position="118"/>
    </location>
</feature>
<reference evidence="6" key="1">
    <citation type="journal article" date="2023" name="Insect Mol. Biol.">
        <title>Genome sequencing provides insights into the evolution of gene families encoding plant cell wall-degrading enzymes in longhorned beetles.</title>
        <authorList>
            <person name="Shin N.R."/>
            <person name="Okamura Y."/>
            <person name="Kirsch R."/>
            <person name="Pauchet Y."/>
        </authorList>
    </citation>
    <scope>NUCLEOTIDE SEQUENCE</scope>
    <source>
        <strain evidence="6">MMC_N1</strain>
    </source>
</reference>
<comment type="subcellular location">
    <subcellularLocation>
        <location evidence="1">Membrane</location>
        <topology evidence="1">Multi-pass membrane protein</topology>
    </subcellularLocation>
</comment>
<evidence type="ECO:0000256" key="3">
    <source>
        <dbReference type="ARBA" id="ARBA00022989"/>
    </source>
</evidence>
<dbReference type="Gene3D" id="1.20.1250.20">
    <property type="entry name" value="MFS general substrate transporter like domains"/>
    <property type="match status" value="1"/>
</dbReference>
<organism evidence="6 7">
    <name type="scientific">Molorchus minor</name>
    <dbReference type="NCBI Taxonomy" id="1323400"/>
    <lineage>
        <taxon>Eukaryota</taxon>
        <taxon>Metazoa</taxon>
        <taxon>Ecdysozoa</taxon>
        <taxon>Arthropoda</taxon>
        <taxon>Hexapoda</taxon>
        <taxon>Insecta</taxon>
        <taxon>Pterygota</taxon>
        <taxon>Neoptera</taxon>
        <taxon>Endopterygota</taxon>
        <taxon>Coleoptera</taxon>
        <taxon>Polyphaga</taxon>
        <taxon>Cucujiformia</taxon>
        <taxon>Chrysomeloidea</taxon>
        <taxon>Cerambycidae</taxon>
        <taxon>Lamiinae</taxon>
        <taxon>Monochamini</taxon>
        <taxon>Molorchus</taxon>
    </lineage>
</organism>
<evidence type="ECO:0008006" key="8">
    <source>
        <dbReference type="Google" id="ProtNLM"/>
    </source>
</evidence>
<feature type="transmembrane region" description="Helical" evidence="5">
    <location>
        <begin position="76"/>
        <end position="93"/>
    </location>
</feature>
<evidence type="ECO:0000256" key="2">
    <source>
        <dbReference type="ARBA" id="ARBA00022692"/>
    </source>
</evidence>
<dbReference type="InterPro" id="IPR011701">
    <property type="entry name" value="MFS"/>
</dbReference>
<evidence type="ECO:0000256" key="1">
    <source>
        <dbReference type="ARBA" id="ARBA00004141"/>
    </source>
</evidence>
<feature type="transmembrane region" description="Helical" evidence="5">
    <location>
        <begin position="168"/>
        <end position="191"/>
    </location>
</feature>
<keyword evidence="3 5" id="KW-1133">Transmembrane helix</keyword>
<keyword evidence="7" id="KW-1185">Reference proteome</keyword>
<dbReference type="InterPro" id="IPR036259">
    <property type="entry name" value="MFS_trans_sf"/>
</dbReference>
<keyword evidence="2 5" id="KW-0812">Transmembrane</keyword>
<evidence type="ECO:0000313" key="7">
    <source>
        <dbReference type="Proteomes" id="UP001162164"/>
    </source>
</evidence>
<dbReference type="PANTHER" id="PTHR23507:SF37">
    <property type="entry name" value="GH08173P"/>
    <property type="match status" value="1"/>
</dbReference>
<feature type="transmembrane region" description="Helical" evidence="5">
    <location>
        <begin position="20"/>
        <end position="41"/>
    </location>
</feature>
<evidence type="ECO:0000256" key="5">
    <source>
        <dbReference type="SAM" id="Phobius"/>
    </source>
</evidence>
<feature type="transmembrane region" description="Helical" evidence="5">
    <location>
        <begin position="197"/>
        <end position="218"/>
    </location>
</feature>
<gene>
    <name evidence="6" type="ORF">NQ317_000629</name>
</gene>
<dbReference type="PANTHER" id="PTHR23507">
    <property type="entry name" value="ZGC:174356"/>
    <property type="match status" value="1"/>
</dbReference>
<feature type="transmembrane region" description="Helical" evidence="5">
    <location>
        <begin position="263"/>
        <end position="279"/>
    </location>
</feature>
<accession>A0ABQ9JJK4</accession>
<dbReference type="Proteomes" id="UP001162164">
    <property type="component" value="Unassembled WGS sequence"/>
</dbReference>
<protein>
    <recommendedName>
        <fullName evidence="8">Proton-coupled folate transporter</fullName>
    </recommendedName>
</protein>
<dbReference type="Pfam" id="PF07690">
    <property type="entry name" value="MFS_1"/>
    <property type="match status" value="1"/>
</dbReference>
<dbReference type="SUPFAM" id="SSF103473">
    <property type="entry name" value="MFS general substrate transporter"/>
    <property type="match status" value="1"/>
</dbReference>
<comment type="caution">
    <text evidence="6">The sequence shown here is derived from an EMBL/GenBank/DDBJ whole genome shotgun (WGS) entry which is preliminary data.</text>
</comment>
<evidence type="ECO:0000256" key="4">
    <source>
        <dbReference type="ARBA" id="ARBA00023136"/>
    </source>
</evidence>
<feature type="transmembrane region" description="Helical" evidence="5">
    <location>
        <begin position="130"/>
        <end position="156"/>
    </location>
</feature>
<proteinExistence type="predicted"/>
<name>A0ABQ9JJK4_9CUCU</name>
<sequence>MSREWGMTNESECRYRSKIWHYLGYITVEPLMIFYMMAFMITNVVEQSFFVYKACTVNHGYNKTVTVSTFHLWNNIAGHGVPIVLALFMGAWSDKRGRKLPLLMGLIGKLYYSTMVVVNTTQSDWPLEYVVYTATLPMAFTGADVAIFAAAYTYLVDVSSKKNRTMRVTILEVCYLATMPTGIALGSYLFNKVVDKSYTIMFIINASLLVLAVLYTFLRLKWRSNPNQKPLSEANNVFLDFFDYNHVVDTTVTIVKKRPRGRRSYLIMLIVMMALYTFQRDERDMMYLYCQLVFNWTLGQFSTFRTFQSALQDVALLFAIPLMSGGVRVEGHDYHHDWGGCSYYR</sequence>
<dbReference type="EMBL" id="JAPWTJ010000477">
    <property type="protein sequence ID" value="KAJ8978071.1"/>
    <property type="molecule type" value="Genomic_DNA"/>
</dbReference>
<evidence type="ECO:0000313" key="6">
    <source>
        <dbReference type="EMBL" id="KAJ8978071.1"/>
    </source>
</evidence>